<evidence type="ECO:0000313" key="3">
    <source>
        <dbReference type="Proteomes" id="UP000692954"/>
    </source>
</evidence>
<name>A0A8S1RBH4_9CILI</name>
<keyword evidence="1" id="KW-1133">Transmembrane helix</keyword>
<dbReference type="EMBL" id="CAJJDN010000150">
    <property type="protein sequence ID" value="CAD8124389.1"/>
    <property type="molecule type" value="Genomic_DNA"/>
</dbReference>
<protein>
    <submittedName>
        <fullName evidence="2">Uncharacterized protein</fullName>
    </submittedName>
</protein>
<gene>
    <name evidence="2" type="ORF">PSON_ATCC_30995.1.T1500172</name>
</gene>
<proteinExistence type="predicted"/>
<reference evidence="2" key="1">
    <citation type="submission" date="2021-01" db="EMBL/GenBank/DDBJ databases">
        <authorList>
            <consortium name="Genoscope - CEA"/>
            <person name="William W."/>
        </authorList>
    </citation>
    <scope>NUCLEOTIDE SEQUENCE</scope>
</reference>
<dbReference type="Proteomes" id="UP000692954">
    <property type="component" value="Unassembled WGS sequence"/>
</dbReference>
<comment type="caution">
    <text evidence="2">The sequence shown here is derived from an EMBL/GenBank/DDBJ whole genome shotgun (WGS) entry which is preliminary data.</text>
</comment>
<accession>A0A8S1RBH4</accession>
<organism evidence="2 3">
    <name type="scientific">Paramecium sonneborni</name>
    <dbReference type="NCBI Taxonomy" id="65129"/>
    <lineage>
        <taxon>Eukaryota</taxon>
        <taxon>Sar</taxon>
        <taxon>Alveolata</taxon>
        <taxon>Ciliophora</taxon>
        <taxon>Intramacronucleata</taxon>
        <taxon>Oligohymenophorea</taxon>
        <taxon>Peniculida</taxon>
        <taxon>Parameciidae</taxon>
        <taxon>Paramecium</taxon>
    </lineage>
</organism>
<keyword evidence="1" id="KW-0812">Transmembrane</keyword>
<feature type="transmembrane region" description="Helical" evidence="1">
    <location>
        <begin position="6"/>
        <end position="28"/>
    </location>
</feature>
<evidence type="ECO:0000313" key="2">
    <source>
        <dbReference type="EMBL" id="CAD8124389.1"/>
    </source>
</evidence>
<keyword evidence="3" id="KW-1185">Reference proteome</keyword>
<dbReference type="OrthoDB" id="282817at2759"/>
<dbReference type="AlphaFoldDB" id="A0A8S1RBH4"/>
<evidence type="ECO:0000256" key="1">
    <source>
        <dbReference type="SAM" id="Phobius"/>
    </source>
</evidence>
<sequence length="78" mass="9421">MPENTLELWIWISTQIVIVLFAIALLYCHLNERDKFKKQLYDFRDIRETTNTREFTDINRNQVQPLLRPLNGDINDKQ</sequence>
<keyword evidence="1" id="KW-0472">Membrane</keyword>